<evidence type="ECO:0000313" key="3">
    <source>
        <dbReference type="EMBL" id="CCE94131.1"/>
    </source>
</evidence>
<evidence type="ECO:0000256" key="2">
    <source>
        <dbReference type="SAM" id="MobiDB-lite"/>
    </source>
</evidence>
<dbReference type="Pfam" id="PF08202">
    <property type="entry name" value="MIS13"/>
    <property type="match status" value="1"/>
</dbReference>
<keyword evidence="1" id="KW-0175">Coiled coil</keyword>
<dbReference type="AlphaFoldDB" id="G8ZZT7"/>
<dbReference type="GO" id="GO:0051301">
    <property type="term" value="P:cell division"/>
    <property type="evidence" value="ECO:0007669"/>
    <property type="project" value="InterPro"/>
</dbReference>
<reference evidence="3 4" key="1">
    <citation type="journal article" date="2011" name="Proc. Natl. Acad. Sci. U.S.A.">
        <title>Evolutionary erosion of yeast sex chromosomes by mating-type switching accidents.</title>
        <authorList>
            <person name="Gordon J.L."/>
            <person name="Armisen D."/>
            <person name="Proux-Wera E."/>
            <person name="Oheigeartaigh S.S."/>
            <person name="Byrne K.P."/>
            <person name="Wolfe K.H."/>
        </authorList>
    </citation>
    <scope>NUCLEOTIDE SEQUENCE [LARGE SCALE GENOMIC DNA]</scope>
    <source>
        <strain evidence="4">ATCC 10662 / CBS 1146 / NBRC 0425 / NCYC 2629 / NRRL Y-866</strain>
    </source>
</reference>
<dbReference type="InParanoid" id="G8ZZT7"/>
<protein>
    <recommendedName>
        <fullName evidence="5">Kinetochore protein mis13</fullName>
    </recommendedName>
</protein>
<evidence type="ECO:0008006" key="5">
    <source>
        <dbReference type="Google" id="ProtNLM"/>
    </source>
</evidence>
<feature type="compositionally biased region" description="Polar residues" evidence="2">
    <location>
        <begin position="1"/>
        <end position="11"/>
    </location>
</feature>
<evidence type="ECO:0000256" key="1">
    <source>
        <dbReference type="SAM" id="Coils"/>
    </source>
</evidence>
<proteinExistence type="predicted"/>
<name>G8ZZT7_TORDE</name>
<keyword evidence="4" id="KW-1185">Reference proteome</keyword>
<dbReference type="eggNOG" id="ENOG502QQ6A">
    <property type="taxonomic scope" value="Eukaryota"/>
</dbReference>
<organism evidence="3 4">
    <name type="scientific">Torulaspora delbrueckii</name>
    <name type="common">Yeast</name>
    <name type="synonym">Candida colliculosa</name>
    <dbReference type="NCBI Taxonomy" id="4950"/>
    <lineage>
        <taxon>Eukaryota</taxon>
        <taxon>Fungi</taxon>
        <taxon>Dikarya</taxon>
        <taxon>Ascomycota</taxon>
        <taxon>Saccharomycotina</taxon>
        <taxon>Saccharomycetes</taxon>
        <taxon>Saccharomycetales</taxon>
        <taxon>Saccharomycetaceae</taxon>
        <taxon>Torulaspora</taxon>
    </lineage>
</organism>
<dbReference type="GO" id="GO:0051754">
    <property type="term" value="P:meiotic sister chromatid cohesion, centromeric"/>
    <property type="evidence" value="ECO:0007669"/>
    <property type="project" value="EnsemblFungi"/>
</dbReference>
<feature type="region of interest" description="Disordered" evidence="2">
    <location>
        <begin position="1"/>
        <end position="62"/>
    </location>
</feature>
<dbReference type="GO" id="GO:0000922">
    <property type="term" value="C:spindle pole"/>
    <property type="evidence" value="ECO:0007669"/>
    <property type="project" value="EnsemblFungi"/>
</dbReference>
<dbReference type="HOGENOM" id="CLU_022497_1_0_1"/>
<dbReference type="EMBL" id="HE616749">
    <property type="protein sequence ID" value="CCE94131.1"/>
    <property type="molecule type" value="Genomic_DNA"/>
</dbReference>
<dbReference type="PANTHER" id="PTHR14778:SF2">
    <property type="entry name" value="KINETOCHORE-ASSOCIATED PROTEIN DSN1 HOMOLOG"/>
    <property type="match status" value="1"/>
</dbReference>
<dbReference type="GO" id="GO:0051455">
    <property type="term" value="P:spindle attachment to meiosis I kinetochore"/>
    <property type="evidence" value="ECO:0007669"/>
    <property type="project" value="EnsemblFungi"/>
</dbReference>
<dbReference type="Proteomes" id="UP000005627">
    <property type="component" value="Chromosome 8"/>
</dbReference>
<dbReference type="STRING" id="1076872.G8ZZT7"/>
<accession>G8ZZT7</accession>
<dbReference type="FunCoup" id="G8ZZT7">
    <property type="interactions" value="524"/>
</dbReference>
<dbReference type="OrthoDB" id="3364649at2759"/>
<dbReference type="GO" id="GO:0000444">
    <property type="term" value="C:MIS12/MIND type complex"/>
    <property type="evidence" value="ECO:0007669"/>
    <property type="project" value="EnsemblFungi"/>
</dbReference>
<dbReference type="RefSeq" id="XP_003683342.1">
    <property type="nucleotide sequence ID" value="XM_003683294.1"/>
</dbReference>
<feature type="coiled-coil region" evidence="1">
    <location>
        <begin position="386"/>
        <end position="413"/>
    </location>
</feature>
<sequence length="514" mass="58915">MSLDGSRSVSKTPPRKKSYPLKMETIPMSSSSYAEFKETRNDEEQEDEYNVGKPNASSFEADQDFKFKRHRNKQSNGVPSLGERLDNLQDVKKAKWVDNFNSSMPNVRETTTNGVHSPRVPAADQGYPSSQPVPPYIALHVLLSDANSRYDAICRFSCASDTDGESAVYELFDFTQFFSATFFPPAQQTKFDQETPQLLPPPNLYPYNYVQSQQQYAKKASDRRKSIAQNRGRRLSILASQDDGHGIVSPHRDVSEKDFYRHIGDTSFGKGLQMRQLFNWCTIRALRRLEEKETNQTSRRENGEYVDPKKIALVIMKEFVNDLRRGSIDIDWEAEEAAANSGDDNEVGEDTELRELFDDDDGEKKIRRKKMRFNIEGRKKVPNSKNVENEKNLKILESRVKNLKDEIESWAQVLGKQKPEAEWEVIDKQFSLPNQDMAIDEVATTNVSQDLTRRLDRLQVHSHLLDSSSKAFFVLLKARRDKLTQSFAATVRDNTQQIDSKSILKSLSKSLTER</sequence>
<dbReference type="PANTHER" id="PTHR14778">
    <property type="entry name" value="KINETOCHORE-ASSOCIATED PROTEIN DSN1 HOMOLOG"/>
    <property type="match status" value="1"/>
</dbReference>
<evidence type="ECO:0000313" key="4">
    <source>
        <dbReference type="Proteomes" id="UP000005627"/>
    </source>
</evidence>
<dbReference type="GO" id="GO:0005634">
    <property type="term" value="C:nucleus"/>
    <property type="evidence" value="ECO:0007669"/>
    <property type="project" value="EnsemblFungi"/>
</dbReference>
<gene>
    <name evidence="3" type="primary">TDEL0H02720</name>
    <name evidence="3" type="ORF">TDEL_0H02720</name>
</gene>
<dbReference type="GeneID" id="11501374"/>
<dbReference type="InterPro" id="IPR013218">
    <property type="entry name" value="Dsn1/Mis13"/>
</dbReference>
<dbReference type="KEGG" id="tdl:TDEL_0H02720"/>